<dbReference type="InterPro" id="IPR004089">
    <property type="entry name" value="MCPsignal_dom"/>
</dbReference>
<dbReference type="KEGG" id="vos:KNV97_01840"/>
<evidence type="ECO:0000256" key="1">
    <source>
        <dbReference type="ARBA" id="ARBA00004370"/>
    </source>
</evidence>
<dbReference type="Pfam" id="PF00015">
    <property type="entry name" value="MCPsignal"/>
    <property type="match status" value="1"/>
</dbReference>
<keyword evidence="4" id="KW-0812">Transmembrane</keyword>
<feature type="domain" description="Methyl-accepting transducer" evidence="5">
    <location>
        <begin position="216"/>
        <end position="452"/>
    </location>
</feature>
<dbReference type="EMBL" id="CP076642">
    <property type="protein sequence ID" value="QXO16283.1"/>
    <property type="molecule type" value="Genomic_DNA"/>
</dbReference>
<dbReference type="AlphaFoldDB" id="A0A975U6Z9"/>
<protein>
    <recommendedName>
        <fullName evidence="5">Methyl-accepting transducer domain-containing protein</fullName>
    </recommendedName>
</protein>
<dbReference type="RefSeq" id="WP_218561969.1">
    <property type="nucleotide sequence ID" value="NZ_CP076642.1"/>
</dbReference>
<dbReference type="SMART" id="SM00283">
    <property type="entry name" value="MA"/>
    <property type="match status" value="1"/>
</dbReference>
<dbReference type="PROSITE" id="PS50111">
    <property type="entry name" value="CHEMOTAXIS_TRANSDUC_2"/>
    <property type="match status" value="1"/>
</dbReference>
<comment type="subcellular location">
    <subcellularLocation>
        <location evidence="1">Membrane</location>
    </subcellularLocation>
</comment>
<feature type="transmembrane region" description="Helical" evidence="4">
    <location>
        <begin position="16"/>
        <end position="35"/>
    </location>
</feature>
<keyword evidence="7" id="KW-1185">Reference proteome</keyword>
<dbReference type="GO" id="GO:0006935">
    <property type="term" value="P:chemotaxis"/>
    <property type="evidence" value="ECO:0007669"/>
    <property type="project" value="UniProtKB-ARBA"/>
</dbReference>
<dbReference type="GO" id="GO:0007165">
    <property type="term" value="P:signal transduction"/>
    <property type="evidence" value="ECO:0007669"/>
    <property type="project" value="UniProtKB-KW"/>
</dbReference>
<gene>
    <name evidence="6" type="ORF">KNV97_01840</name>
</gene>
<feature type="transmembrane region" description="Helical" evidence="4">
    <location>
        <begin position="41"/>
        <end position="58"/>
    </location>
</feature>
<dbReference type="PANTHER" id="PTHR32089">
    <property type="entry name" value="METHYL-ACCEPTING CHEMOTAXIS PROTEIN MCPB"/>
    <property type="match status" value="1"/>
</dbReference>
<evidence type="ECO:0000256" key="2">
    <source>
        <dbReference type="ARBA" id="ARBA00023224"/>
    </source>
</evidence>
<evidence type="ECO:0000256" key="4">
    <source>
        <dbReference type="SAM" id="Phobius"/>
    </source>
</evidence>
<evidence type="ECO:0000313" key="6">
    <source>
        <dbReference type="EMBL" id="QXO16283.1"/>
    </source>
</evidence>
<dbReference type="GO" id="GO:0016020">
    <property type="term" value="C:membrane"/>
    <property type="evidence" value="ECO:0007669"/>
    <property type="project" value="UniProtKB-SubCell"/>
</dbReference>
<sequence length="488" mass="54508">MSISLKKELRFEQKTFVITAPFFLLTFVYIVGFGFEWTDLIINIGLTVLIGVLNKPKFRHIISYLLYGYVALHIDQSSGLTMLHFEVFILLGMMLLFNDWLMVLNNLIAAAIHHLLFFWLQNNGFPVYIFEPDAPFMMVIEHCLFATLQASVSMYGCYTRSLSIKRLDYVEEKIKEIVQKDNLNLKVTLRSDDDFCRKFNLIIEKFQETTALNKQTISDLQSLTHNFIATTHSISDEIQENLAHTHQMAKMMDTINTAVAQVDTNSNQCNENITLSTKMNHEMSDISSDTVNAASHLAEKIADTGQNITRVAADISNIHSILQTINDISEQTNLLALNASIEAARAGEAGRGFAVVADEVRNLSLRTNTSVEQIGKTLTALDKNIKSSTESMQSVEDYSAALQAQAEKIHTIVAENNANMGETAAMMNEITTALSQQSLSIENAHMNMAKVGQSAEKMALSAKQQQDATNKLQVSTQTLGELSRQFVI</sequence>
<proteinExistence type="predicted"/>
<evidence type="ECO:0000259" key="5">
    <source>
        <dbReference type="PROSITE" id="PS50111"/>
    </source>
</evidence>
<reference evidence="6" key="1">
    <citation type="submission" date="2021-06" db="EMBL/GenBank/DDBJ databases">
        <title>Vibrio nov. sp., novel gut bacterium isolated from Yellow Sea oyster.</title>
        <authorList>
            <person name="Muhammad N."/>
            <person name="Nguyen T.H."/>
            <person name="Lee Y.-J."/>
            <person name="Ko J."/>
            <person name="Kim S.-G."/>
        </authorList>
    </citation>
    <scope>NUCLEOTIDE SEQUENCE</scope>
    <source>
        <strain evidence="6">OG9-811</strain>
    </source>
</reference>
<keyword evidence="4" id="KW-1133">Transmembrane helix</keyword>
<evidence type="ECO:0000313" key="7">
    <source>
        <dbReference type="Proteomes" id="UP000694232"/>
    </source>
</evidence>
<keyword evidence="4" id="KW-0472">Membrane</keyword>
<name>A0A975U6Z9_9VIBR</name>
<evidence type="ECO:0000256" key="3">
    <source>
        <dbReference type="PROSITE-ProRule" id="PRU00284"/>
    </source>
</evidence>
<dbReference type="Proteomes" id="UP000694232">
    <property type="component" value="Chromosome 2"/>
</dbReference>
<feature type="transmembrane region" description="Helical" evidence="4">
    <location>
        <begin position="79"/>
        <end position="97"/>
    </location>
</feature>
<keyword evidence="2 3" id="KW-0807">Transducer</keyword>
<dbReference type="PANTHER" id="PTHR32089:SF112">
    <property type="entry name" value="LYSOZYME-LIKE PROTEIN-RELATED"/>
    <property type="match status" value="1"/>
</dbReference>
<organism evidence="6 7">
    <name type="scientific">Vibrio ostreae</name>
    <dbReference type="NCBI Taxonomy" id="2841925"/>
    <lineage>
        <taxon>Bacteria</taxon>
        <taxon>Pseudomonadati</taxon>
        <taxon>Pseudomonadota</taxon>
        <taxon>Gammaproteobacteria</taxon>
        <taxon>Vibrionales</taxon>
        <taxon>Vibrionaceae</taxon>
        <taxon>Vibrio</taxon>
    </lineage>
</organism>
<accession>A0A975U6Z9</accession>